<proteinExistence type="predicted"/>
<dbReference type="InterPro" id="IPR011600">
    <property type="entry name" value="Pept_C14_caspase"/>
</dbReference>
<name>A0A7R9MRA6_9ACAR</name>
<dbReference type="Pfam" id="PF00656">
    <property type="entry name" value="Peptidase_C14"/>
    <property type="match status" value="1"/>
</dbReference>
<evidence type="ECO:0000313" key="2">
    <source>
        <dbReference type="EMBL" id="CAD7665093.1"/>
    </source>
</evidence>
<feature type="non-terminal residue" evidence="2">
    <location>
        <position position="1"/>
    </location>
</feature>
<reference evidence="2" key="1">
    <citation type="submission" date="2020-11" db="EMBL/GenBank/DDBJ databases">
        <authorList>
            <person name="Tran Van P."/>
        </authorList>
    </citation>
    <scope>NUCLEOTIDE SEQUENCE</scope>
</reference>
<organism evidence="2">
    <name type="scientific">Oppiella nova</name>
    <dbReference type="NCBI Taxonomy" id="334625"/>
    <lineage>
        <taxon>Eukaryota</taxon>
        <taxon>Metazoa</taxon>
        <taxon>Ecdysozoa</taxon>
        <taxon>Arthropoda</taxon>
        <taxon>Chelicerata</taxon>
        <taxon>Arachnida</taxon>
        <taxon>Acari</taxon>
        <taxon>Acariformes</taxon>
        <taxon>Sarcoptiformes</taxon>
        <taxon>Oribatida</taxon>
        <taxon>Brachypylina</taxon>
        <taxon>Oppioidea</taxon>
        <taxon>Oppiidae</taxon>
        <taxon>Oppiella</taxon>
    </lineage>
</organism>
<dbReference type="GO" id="GO:0006508">
    <property type="term" value="P:proteolysis"/>
    <property type="evidence" value="ECO:0007669"/>
    <property type="project" value="InterPro"/>
</dbReference>
<protein>
    <recommendedName>
        <fullName evidence="1">Caspase family p10 domain-containing protein</fullName>
    </recommendedName>
</protein>
<sequence>MFIGHGRDQMVRGNGASDEIHIKKLVDLFSENKCHPTLRLKPKIFEPVVDREWMDGTTRTFICYACADGTESFYTGNGYTLYGQALSHCIAEYAYDLNLTQIFNKV</sequence>
<dbReference type="SUPFAM" id="SSF52129">
    <property type="entry name" value="Caspase-like"/>
    <property type="match status" value="1"/>
</dbReference>
<accession>A0A7R9MRA6</accession>
<dbReference type="AlphaFoldDB" id="A0A7R9MRA6"/>
<evidence type="ECO:0000313" key="3">
    <source>
        <dbReference type="Proteomes" id="UP000728032"/>
    </source>
</evidence>
<dbReference type="EMBL" id="OC958105">
    <property type="protein sequence ID" value="CAD7665093.1"/>
    <property type="molecule type" value="Genomic_DNA"/>
</dbReference>
<dbReference type="Proteomes" id="UP000728032">
    <property type="component" value="Unassembled WGS sequence"/>
</dbReference>
<gene>
    <name evidence="2" type="ORF">ONB1V03_LOCUS21651</name>
</gene>
<dbReference type="Gene3D" id="3.40.50.1460">
    <property type="match status" value="1"/>
</dbReference>
<dbReference type="EMBL" id="CAJPVJ010043280">
    <property type="protein sequence ID" value="CAG2182230.1"/>
    <property type="molecule type" value="Genomic_DNA"/>
</dbReference>
<dbReference type="GO" id="GO:0004197">
    <property type="term" value="F:cysteine-type endopeptidase activity"/>
    <property type="evidence" value="ECO:0007669"/>
    <property type="project" value="InterPro"/>
</dbReference>
<dbReference type="InterPro" id="IPR029030">
    <property type="entry name" value="Caspase-like_dom_sf"/>
</dbReference>
<dbReference type="PROSITE" id="PS50207">
    <property type="entry name" value="CASPASE_P10"/>
    <property type="match status" value="1"/>
</dbReference>
<feature type="domain" description="Caspase family p10" evidence="1">
    <location>
        <begin position="61"/>
        <end position="106"/>
    </location>
</feature>
<dbReference type="OrthoDB" id="6044770at2759"/>
<keyword evidence="3" id="KW-1185">Reference proteome</keyword>
<evidence type="ECO:0000259" key="1">
    <source>
        <dbReference type="PROSITE" id="PS50207"/>
    </source>
</evidence>
<dbReference type="InterPro" id="IPR002138">
    <property type="entry name" value="Pept_C14_p10"/>
</dbReference>